<evidence type="ECO:0000256" key="5">
    <source>
        <dbReference type="ARBA" id="ARBA00022737"/>
    </source>
</evidence>
<feature type="repeat" description="Solcar" evidence="9">
    <location>
        <begin position="103"/>
        <end position="197"/>
    </location>
</feature>
<dbReference type="AlphaFoldDB" id="A0A8K0HEA5"/>
<dbReference type="InterPro" id="IPR002067">
    <property type="entry name" value="MCP"/>
</dbReference>
<dbReference type="PRINTS" id="PR00926">
    <property type="entry name" value="MITOCARRIER"/>
</dbReference>
<dbReference type="FunFam" id="1.50.40.10:FF:000115">
    <property type="entry name" value="Mitochondrial arginine transporter BAC2"/>
    <property type="match status" value="1"/>
</dbReference>
<comment type="subcellular location">
    <subcellularLocation>
        <location evidence="1">Mitochondrion membrane</location>
        <topology evidence="1">Multi-pass membrane protein</topology>
    </subcellularLocation>
</comment>
<dbReference type="Proteomes" id="UP000796880">
    <property type="component" value="Unassembled WGS sequence"/>
</dbReference>
<accession>A0A8K0HEA5</accession>
<evidence type="ECO:0000256" key="9">
    <source>
        <dbReference type="PROSITE-ProRule" id="PRU00282"/>
    </source>
</evidence>
<dbReference type="PANTHER" id="PTHR45624">
    <property type="entry name" value="MITOCHONDRIAL BASIC AMINO ACIDS TRANSPORTER-RELATED"/>
    <property type="match status" value="1"/>
</dbReference>
<protein>
    <recommendedName>
        <fullName evidence="13">Mitochondrial arginine transporter BAC2-like</fullName>
    </recommendedName>
</protein>
<evidence type="ECO:0000256" key="3">
    <source>
        <dbReference type="ARBA" id="ARBA00022448"/>
    </source>
</evidence>
<dbReference type="Gene3D" id="1.50.40.10">
    <property type="entry name" value="Mitochondrial carrier domain"/>
    <property type="match status" value="1"/>
</dbReference>
<dbReference type="EMBL" id="VOIH02000003">
    <property type="protein sequence ID" value="KAF3450760.1"/>
    <property type="molecule type" value="Genomic_DNA"/>
</dbReference>
<evidence type="ECO:0000313" key="11">
    <source>
        <dbReference type="EMBL" id="KAF3450760.1"/>
    </source>
</evidence>
<keyword evidence="8 9" id="KW-0472">Membrane</keyword>
<dbReference type="OrthoDB" id="193856at2759"/>
<reference evidence="11" key="1">
    <citation type="submission" date="2020-03" db="EMBL/GenBank/DDBJ databases">
        <title>A high-quality chromosome-level genome assembly of a woody plant with both climbing and erect habits, Rhamnella rubrinervis.</title>
        <authorList>
            <person name="Lu Z."/>
            <person name="Yang Y."/>
            <person name="Zhu X."/>
            <person name="Sun Y."/>
        </authorList>
    </citation>
    <scope>NUCLEOTIDE SEQUENCE</scope>
    <source>
        <strain evidence="11">BYM</strain>
        <tissue evidence="11">Leaf</tissue>
    </source>
</reference>
<dbReference type="Pfam" id="PF00153">
    <property type="entry name" value="Mito_carr"/>
    <property type="match status" value="3"/>
</dbReference>
<keyword evidence="5" id="KW-0677">Repeat</keyword>
<comment type="similarity">
    <text evidence="2 10">Belongs to the mitochondrial carrier (TC 2.A.29) family.</text>
</comment>
<dbReference type="PROSITE" id="PS50920">
    <property type="entry name" value="SOLCAR"/>
    <property type="match status" value="3"/>
</dbReference>
<proteinExistence type="inferred from homology"/>
<dbReference type="InterPro" id="IPR018108">
    <property type="entry name" value="MCP_transmembrane"/>
</dbReference>
<evidence type="ECO:0000256" key="2">
    <source>
        <dbReference type="ARBA" id="ARBA00006375"/>
    </source>
</evidence>
<sequence length="309" mass="34042">MDFWPEFLANSWGREFVAGGFGGIAGVFSGYPLDTLRIRQQHSKTGSAFTILRNVVSTEGPSALYKGMTAPLASVTFQNAMVFQIYAVLSRAFDKSVPLSDPPSYKGVALGGFGTGALQSLILSPVELVKIRLQLQNVQAKPPHQRLDSHKGPLGVAKSIMKTEGWRGMYRGLTITVLRDAPAHSFYFWTYEYMREQLHPGCRKSGQESLRTMLLAGGFAGVASWVCCYPLDVVKTRLQAQSPYVPLKYNGIVDCFRKSVNEEGYHVLWRGLGTAVSRAFLVNGAIFTAYEIALRCLFNNGSIHSENAI</sequence>
<dbReference type="GO" id="GO:0031966">
    <property type="term" value="C:mitochondrial membrane"/>
    <property type="evidence" value="ECO:0007669"/>
    <property type="project" value="UniProtKB-SubCell"/>
</dbReference>
<evidence type="ECO:0008006" key="13">
    <source>
        <dbReference type="Google" id="ProtNLM"/>
    </source>
</evidence>
<comment type="caution">
    <text evidence="11">The sequence shown here is derived from an EMBL/GenBank/DDBJ whole genome shotgun (WGS) entry which is preliminary data.</text>
</comment>
<dbReference type="SUPFAM" id="SSF103506">
    <property type="entry name" value="Mitochondrial carrier"/>
    <property type="match status" value="1"/>
</dbReference>
<keyword evidence="3 10" id="KW-0813">Transport</keyword>
<evidence type="ECO:0000256" key="1">
    <source>
        <dbReference type="ARBA" id="ARBA00004225"/>
    </source>
</evidence>
<keyword evidence="4 9" id="KW-0812">Transmembrane</keyword>
<keyword evidence="6" id="KW-1133">Transmembrane helix</keyword>
<feature type="repeat" description="Solcar" evidence="9">
    <location>
        <begin position="10"/>
        <end position="92"/>
    </location>
</feature>
<keyword evidence="7" id="KW-0496">Mitochondrion</keyword>
<name>A0A8K0HEA5_9ROSA</name>
<dbReference type="InterPro" id="IPR050567">
    <property type="entry name" value="Mitochondrial_Carrier"/>
</dbReference>
<dbReference type="PANTHER" id="PTHR45624:SF10">
    <property type="entry name" value="SLC (SOLUTE CARRIER) HOMOLOG"/>
    <property type="match status" value="1"/>
</dbReference>
<dbReference type="GO" id="GO:0022857">
    <property type="term" value="F:transmembrane transporter activity"/>
    <property type="evidence" value="ECO:0007669"/>
    <property type="project" value="TreeGrafter"/>
</dbReference>
<evidence type="ECO:0000256" key="10">
    <source>
        <dbReference type="RuleBase" id="RU000488"/>
    </source>
</evidence>
<evidence type="ECO:0000313" key="12">
    <source>
        <dbReference type="Proteomes" id="UP000796880"/>
    </source>
</evidence>
<evidence type="ECO:0000256" key="6">
    <source>
        <dbReference type="ARBA" id="ARBA00022989"/>
    </source>
</evidence>
<feature type="repeat" description="Solcar" evidence="9">
    <location>
        <begin position="208"/>
        <end position="296"/>
    </location>
</feature>
<keyword evidence="12" id="KW-1185">Reference proteome</keyword>
<dbReference type="InterPro" id="IPR023395">
    <property type="entry name" value="MCP_dom_sf"/>
</dbReference>
<evidence type="ECO:0000256" key="8">
    <source>
        <dbReference type="ARBA" id="ARBA00023136"/>
    </source>
</evidence>
<gene>
    <name evidence="11" type="ORF">FNV43_RR06849</name>
</gene>
<evidence type="ECO:0000256" key="7">
    <source>
        <dbReference type="ARBA" id="ARBA00023128"/>
    </source>
</evidence>
<evidence type="ECO:0000256" key="4">
    <source>
        <dbReference type="ARBA" id="ARBA00022692"/>
    </source>
</evidence>
<organism evidence="11 12">
    <name type="scientific">Rhamnella rubrinervis</name>
    <dbReference type="NCBI Taxonomy" id="2594499"/>
    <lineage>
        <taxon>Eukaryota</taxon>
        <taxon>Viridiplantae</taxon>
        <taxon>Streptophyta</taxon>
        <taxon>Embryophyta</taxon>
        <taxon>Tracheophyta</taxon>
        <taxon>Spermatophyta</taxon>
        <taxon>Magnoliopsida</taxon>
        <taxon>eudicotyledons</taxon>
        <taxon>Gunneridae</taxon>
        <taxon>Pentapetalae</taxon>
        <taxon>rosids</taxon>
        <taxon>fabids</taxon>
        <taxon>Rosales</taxon>
        <taxon>Rhamnaceae</taxon>
        <taxon>rhamnoid group</taxon>
        <taxon>Rhamneae</taxon>
        <taxon>Rhamnella</taxon>
    </lineage>
</organism>